<dbReference type="Proteomes" id="UP000239522">
    <property type="component" value="Unassembled WGS sequence"/>
</dbReference>
<evidence type="ECO:0000256" key="1">
    <source>
        <dbReference type="SAM" id="Phobius"/>
    </source>
</evidence>
<dbReference type="AlphaFoldDB" id="A0A2S7L2A3"/>
<feature type="transmembrane region" description="Helical" evidence="1">
    <location>
        <begin position="87"/>
        <end position="107"/>
    </location>
</feature>
<keyword evidence="3" id="KW-1185">Reference proteome</keyword>
<feature type="transmembrane region" description="Helical" evidence="1">
    <location>
        <begin position="45"/>
        <end position="67"/>
    </location>
</feature>
<organism evidence="2 3">
    <name type="scientific">Polaribacter filamentus</name>
    <dbReference type="NCBI Taxonomy" id="53483"/>
    <lineage>
        <taxon>Bacteria</taxon>
        <taxon>Pseudomonadati</taxon>
        <taxon>Bacteroidota</taxon>
        <taxon>Flavobacteriia</taxon>
        <taxon>Flavobacteriales</taxon>
        <taxon>Flavobacteriaceae</taxon>
    </lineage>
</organism>
<protein>
    <submittedName>
        <fullName evidence="2">Uncharacterized protein</fullName>
    </submittedName>
</protein>
<proteinExistence type="predicted"/>
<accession>A0A2S7L2A3</accession>
<evidence type="ECO:0000313" key="3">
    <source>
        <dbReference type="Proteomes" id="UP000239522"/>
    </source>
</evidence>
<gene>
    <name evidence="2" type="ORF">BST83_00355</name>
</gene>
<dbReference type="OrthoDB" id="1525231at2"/>
<evidence type="ECO:0000313" key="2">
    <source>
        <dbReference type="EMBL" id="PQB08858.1"/>
    </source>
</evidence>
<comment type="caution">
    <text evidence="2">The sequence shown here is derived from an EMBL/GenBank/DDBJ whole genome shotgun (WGS) entry which is preliminary data.</text>
</comment>
<dbReference type="EMBL" id="MQUA01000004">
    <property type="protein sequence ID" value="PQB08858.1"/>
    <property type="molecule type" value="Genomic_DNA"/>
</dbReference>
<reference evidence="2 3" key="1">
    <citation type="submission" date="2016-11" db="EMBL/GenBank/DDBJ databases">
        <title>Trade-off between light-utilization and light-protection in marine flavobacteria.</title>
        <authorList>
            <person name="Kumagai Y."/>
        </authorList>
    </citation>
    <scope>NUCLEOTIDE SEQUENCE [LARGE SCALE GENOMIC DNA]</scope>
    <source>
        <strain evidence="2 3">ATCC 700397</strain>
    </source>
</reference>
<keyword evidence="1" id="KW-0812">Transmembrane</keyword>
<sequence length="117" mass="12903">MKTTTTNFIITLVLAIILSLFLPWWSVMIAALATALFIPIKRSAVFFVPFLAILLFWTMYSFILSSSNDYTLAKRIAILLPLGGNPFVLMLVTGIVGAFAAGVTAIFGKQLRLVFKK</sequence>
<name>A0A2S7L2A3_9FLAO</name>
<feature type="transmembrane region" description="Helical" evidence="1">
    <location>
        <begin position="12"/>
        <end position="38"/>
    </location>
</feature>
<keyword evidence="1" id="KW-0472">Membrane</keyword>
<keyword evidence="1" id="KW-1133">Transmembrane helix</keyword>
<dbReference type="RefSeq" id="WP_104808082.1">
    <property type="nucleotide sequence ID" value="NZ_MQUA01000004.1"/>
</dbReference>